<evidence type="ECO:0000259" key="1">
    <source>
        <dbReference type="Pfam" id="PF13837"/>
    </source>
</evidence>
<sequence>MEKNQWRGKKKKWTDGEVQALLSLYSTEEIQRDFDSSECNTKIFAGISSQLALLGIHHTAEQCREKINKLKQDYKILKDHYNKSGSDRKWYDALDSILGHRPAFSNKGAAKLLDFIARGTGSCSPPREGAGAEGGSLKNPLHSFLILSSYKVHIRFLIACI</sequence>
<dbReference type="PANTHER" id="PTHR47595">
    <property type="entry name" value="HEAT SHOCK 70 KDA PROTEIN 14"/>
    <property type="match status" value="1"/>
</dbReference>
<reference evidence="2" key="1">
    <citation type="submission" date="2021-04" db="EMBL/GenBank/DDBJ databases">
        <authorList>
            <consortium name="Wellcome Sanger Institute Data Sharing"/>
        </authorList>
    </citation>
    <scope>NUCLEOTIDE SEQUENCE [LARGE SCALE GENOMIC DNA]</scope>
</reference>
<organism evidence="2 3">
    <name type="scientific">Echeneis naucrates</name>
    <name type="common">Live sharksucker</name>
    <dbReference type="NCBI Taxonomy" id="173247"/>
    <lineage>
        <taxon>Eukaryota</taxon>
        <taxon>Metazoa</taxon>
        <taxon>Chordata</taxon>
        <taxon>Craniata</taxon>
        <taxon>Vertebrata</taxon>
        <taxon>Euteleostomi</taxon>
        <taxon>Actinopterygii</taxon>
        <taxon>Neopterygii</taxon>
        <taxon>Teleostei</taxon>
        <taxon>Neoteleostei</taxon>
        <taxon>Acanthomorphata</taxon>
        <taxon>Carangaria</taxon>
        <taxon>Carangiformes</taxon>
        <taxon>Echeneidae</taxon>
        <taxon>Echeneis</taxon>
    </lineage>
</organism>
<dbReference type="OMA" id="SSECNTK"/>
<reference evidence="2" key="2">
    <citation type="submission" date="2025-08" db="UniProtKB">
        <authorList>
            <consortium name="Ensembl"/>
        </authorList>
    </citation>
    <scope>IDENTIFICATION</scope>
</reference>
<evidence type="ECO:0000313" key="2">
    <source>
        <dbReference type="Ensembl" id="ENSENLP00000013309.1"/>
    </source>
</evidence>
<dbReference type="InParanoid" id="A0A665U2B7"/>
<dbReference type="Ensembl" id="ENSENLT00000013849.1">
    <property type="protein sequence ID" value="ENSENLP00000013309.1"/>
    <property type="gene ID" value="ENSENLG00000006282.1"/>
</dbReference>
<reference evidence="2" key="3">
    <citation type="submission" date="2025-09" db="UniProtKB">
        <authorList>
            <consortium name="Ensembl"/>
        </authorList>
    </citation>
    <scope>IDENTIFICATION</scope>
</reference>
<dbReference type="PANTHER" id="PTHR47595:SF1">
    <property type="entry name" value="MYB_SANT-LIKE DNA-BINDING DOMAIN-CONTAINING PROTEIN"/>
    <property type="match status" value="1"/>
</dbReference>
<keyword evidence="3" id="KW-1185">Reference proteome</keyword>
<proteinExistence type="predicted"/>
<feature type="domain" description="Myb/SANT-like DNA-binding" evidence="1">
    <location>
        <begin position="11"/>
        <end position="97"/>
    </location>
</feature>
<dbReference type="Pfam" id="PF13837">
    <property type="entry name" value="Myb_DNA-bind_4"/>
    <property type="match status" value="1"/>
</dbReference>
<dbReference type="InterPro" id="IPR044822">
    <property type="entry name" value="Myb_DNA-bind_4"/>
</dbReference>
<name>A0A665U2B7_ECHNA</name>
<dbReference type="Proteomes" id="UP000472264">
    <property type="component" value="Chromosome 11"/>
</dbReference>
<evidence type="ECO:0000313" key="3">
    <source>
        <dbReference type="Proteomes" id="UP000472264"/>
    </source>
</evidence>
<dbReference type="AlphaFoldDB" id="A0A665U2B7"/>
<protein>
    <recommendedName>
        <fullName evidence="1">Myb/SANT-like DNA-binding domain-containing protein</fullName>
    </recommendedName>
</protein>
<dbReference type="Gene3D" id="1.10.10.60">
    <property type="entry name" value="Homeodomain-like"/>
    <property type="match status" value="1"/>
</dbReference>
<accession>A0A665U2B7</accession>